<comment type="caution">
    <text evidence="2">The sequence shown here is derived from an EMBL/GenBank/DDBJ whole genome shotgun (WGS) entry which is preliminary data.</text>
</comment>
<keyword evidence="3" id="KW-1185">Reference proteome</keyword>
<evidence type="ECO:0008006" key="4">
    <source>
        <dbReference type="Google" id="ProtNLM"/>
    </source>
</evidence>
<gene>
    <name evidence="2" type="ORF">HNR67_005142</name>
</gene>
<accession>A0A7W7CGF3</accession>
<dbReference type="PROSITE" id="PS51257">
    <property type="entry name" value="PROKAR_LIPOPROTEIN"/>
    <property type="match status" value="1"/>
</dbReference>
<dbReference type="AlphaFoldDB" id="A0A7W7CGF3"/>
<dbReference type="Proteomes" id="UP000533598">
    <property type="component" value="Unassembled WGS sequence"/>
</dbReference>
<evidence type="ECO:0000313" key="2">
    <source>
        <dbReference type="EMBL" id="MBB4679024.1"/>
    </source>
</evidence>
<protein>
    <recommendedName>
        <fullName evidence="4">Lipoprotein</fullName>
    </recommendedName>
</protein>
<name>A0A7W7CGF3_9PSEU</name>
<dbReference type="RefSeq" id="WP_185004821.1">
    <property type="nucleotide sequence ID" value="NZ_BAAAUI010000046.1"/>
</dbReference>
<evidence type="ECO:0000313" key="3">
    <source>
        <dbReference type="Proteomes" id="UP000533598"/>
    </source>
</evidence>
<proteinExistence type="predicted"/>
<sequence>MRGGSLLIGVVLLAGLAGCGAPEPPRLGTPGQKVTVVRGERTYPMTAEILGWEVRPHPQVPERGPAVNYRYRFSGTAPEVRVELLACAIDANRVVILCAGIHHPGIDDQWFGPAEGFDLTRTTAVVVFPDQLHTSSNPADPKDFDGYYPPRRLGPGDRL</sequence>
<dbReference type="EMBL" id="JACHMH010000001">
    <property type="protein sequence ID" value="MBB4679024.1"/>
    <property type="molecule type" value="Genomic_DNA"/>
</dbReference>
<organism evidence="2 3">
    <name type="scientific">Crossiella cryophila</name>
    <dbReference type="NCBI Taxonomy" id="43355"/>
    <lineage>
        <taxon>Bacteria</taxon>
        <taxon>Bacillati</taxon>
        <taxon>Actinomycetota</taxon>
        <taxon>Actinomycetes</taxon>
        <taxon>Pseudonocardiales</taxon>
        <taxon>Pseudonocardiaceae</taxon>
        <taxon>Crossiella</taxon>
    </lineage>
</organism>
<feature type="region of interest" description="Disordered" evidence="1">
    <location>
        <begin position="132"/>
        <end position="159"/>
    </location>
</feature>
<reference evidence="2 3" key="1">
    <citation type="submission" date="2020-08" db="EMBL/GenBank/DDBJ databases">
        <title>Sequencing the genomes of 1000 actinobacteria strains.</title>
        <authorList>
            <person name="Klenk H.-P."/>
        </authorList>
    </citation>
    <scope>NUCLEOTIDE SEQUENCE [LARGE SCALE GENOMIC DNA]</scope>
    <source>
        <strain evidence="2 3">DSM 44230</strain>
    </source>
</reference>
<evidence type="ECO:0000256" key="1">
    <source>
        <dbReference type="SAM" id="MobiDB-lite"/>
    </source>
</evidence>